<gene>
    <name evidence="2" type="ORF">SAMN05660703_0381</name>
</gene>
<dbReference type="STRING" id="504486.SAMN05660703_0381"/>
<evidence type="ECO:0000256" key="1">
    <source>
        <dbReference type="SAM" id="Phobius"/>
    </source>
</evidence>
<accession>A0A1W1YF88</accession>
<sequence length="41" mass="4363">MREVTISTRVLNGFLTLMVGVLVCILTGVVICLILAAFGIL</sequence>
<evidence type="ECO:0000313" key="3">
    <source>
        <dbReference type="Proteomes" id="UP000192360"/>
    </source>
</evidence>
<evidence type="ECO:0000313" key="2">
    <source>
        <dbReference type="EMBL" id="SMC34813.1"/>
    </source>
</evidence>
<proteinExistence type="predicted"/>
<name>A0A1W1YF88_9FLAO</name>
<protein>
    <submittedName>
        <fullName evidence="2">Uncharacterized protein</fullName>
    </submittedName>
</protein>
<reference evidence="2 3" key="1">
    <citation type="submission" date="2017-04" db="EMBL/GenBank/DDBJ databases">
        <authorList>
            <person name="Afonso C.L."/>
            <person name="Miller P.J."/>
            <person name="Scott M.A."/>
            <person name="Spackman E."/>
            <person name="Goraichik I."/>
            <person name="Dimitrov K.M."/>
            <person name="Suarez D.L."/>
            <person name="Swayne D.E."/>
        </authorList>
    </citation>
    <scope>NUCLEOTIDE SEQUENCE [LARGE SCALE GENOMIC DNA]</scope>
    <source>
        <strain evidence="2 3">DSM 21164</strain>
    </source>
</reference>
<feature type="transmembrane region" description="Helical" evidence="1">
    <location>
        <begin position="12"/>
        <end position="40"/>
    </location>
</feature>
<dbReference type="EMBL" id="FWXO01000001">
    <property type="protein sequence ID" value="SMC34813.1"/>
    <property type="molecule type" value="Genomic_DNA"/>
</dbReference>
<keyword evidence="1" id="KW-0812">Transmembrane</keyword>
<dbReference type="Proteomes" id="UP000192360">
    <property type="component" value="Unassembled WGS sequence"/>
</dbReference>
<keyword evidence="1" id="KW-0472">Membrane</keyword>
<keyword evidence="1" id="KW-1133">Transmembrane helix</keyword>
<dbReference type="AlphaFoldDB" id="A0A1W1YF88"/>
<organism evidence="2 3">
    <name type="scientific">Cellulophaga tyrosinoxydans</name>
    <dbReference type="NCBI Taxonomy" id="504486"/>
    <lineage>
        <taxon>Bacteria</taxon>
        <taxon>Pseudomonadati</taxon>
        <taxon>Bacteroidota</taxon>
        <taxon>Flavobacteriia</taxon>
        <taxon>Flavobacteriales</taxon>
        <taxon>Flavobacteriaceae</taxon>
        <taxon>Cellulophaga</taxon>
    </lineage>
</organism>
<keyword evidence="3" id="KW-1185">Reference proteome</keyword>
<dbReference type="RefSeq" id="WP_262487886.1">
    <property type="nucleotide sequence ID" value="NZ_FWXO01000001.1"/>
</dbReference>